<dbReference type="PANTHER" id="PTHR41391">
    <property type="entry name" value="RESTRICTION OF TELOMERE CAPPING PROTEIN 4"/>
    <property type="match status" value="1"/>
</dbReference>
<feature type="region of interest" description="Disordered" evidence="8">
    <location>
        <begin position="416"/>
        <end position="442"/>
    </location>
</feature>
<evidence type="ECO:0000313" key="11">
    <source>
        <dbReference type="Proteomes" id="UP000184073"/>
    </source>
</evidence>
<comment type="subcellular location">
    <subcellularLocation>
        <location evidence="3">Cytoplasm</location>
    </subcellularLocation>
    <subcellularLocation>
        <location evidence="2">Nucleus</location>
    </subcellularLocation>
</comment>
<evidence type="ECO:0000259" key="9">
    <source>
        <dbReference type="SMART" id="SM01312"/>
    </source>
</evidence>
<evidence type="ECO:0000313" key="10">
    <source>
        <dbReference type="EMBL" id="OJJ04137.1"/>
    </source>
</evidence>
<evidence type="ECO:0000256" key="5">
    <source>
        <dbReference type="ARBA" id="ARBA00015162"/>
    </source>
</evidence>
<dbReference type="GO" id="GO:0005634">
    <property type="term" value="C:nucleus"/>
    <property type="evidence" value="ECO:0007669"/>
    <property type="project" value="UniProtKB-SubCell"/>
</dbReference>
<dbReference type="Pfam" id="PF14474">
    <property type="entry name" value="RTC4"/>
    <property type="match status" value="1"/>
</dbReference>
<evidence type="ECO:0000256" key="7">
    <source>
        <dbReference type="ARBA" id="ARBA00023242"/>
    </source>
</evidence>
<sequence length="442" mass="49288">MPSLRTRRSLPSAPAKKELEEEEDVNAPPRGTSDEEGFSDSEDEQSDGLEMPTPRKSRTSRNGQTEKTLEQKLAENNDGRGFTTKSPGSSRKRKAAGMLGSDDMAAQDPFDTWSSQRSKRPSLGYGSRFRKTPSSSMAESHAPSSAPPPKSSVTSFSTQADSPEEEEKEEEDSGFRVPRNPEIEPPPSSLEIPESDDEMSDLSSAKSYNSDGFPISDEDDSKNAEAVEYLCPMCKEPVEPELLIKFRAQPRQRIRDQYVFCESHKKPAMEKEWEEKGYPTIDWEKFDERIEAHFDELEKLMVPESSSYYRNVLDTTMKSGQAKNFRLTLAGDALETISCGYYGTRGSGRMLQAITTRFARKLRRLATEDNIVKQAGVVPYSQAVLVPELAARLIKEDMDVDDDSARQIMRESVDIGEKLNPAPNDTVPVTEETAGIDDGVPN</sequence>
<dbReference type="InterPro" id="IPR039024">
    <property type="entry name" value="RTC4"/>
</dbReference>
<reference evidence="11" key="1">
    <citation type="journal article" date="2017" name="Genome Biol.">
        <title>Comparative genomics reveals high biological diversity and specific adaptations in the industrially and medically important fungal genus Aspergillus.</title>
        <authorList>
            <person name="de Vries R.P."/>
            <person name="Riley R."/>
            <person name="Wiebenga A."/>
            <person name="Aguilar-Osorio G."/>
            <person name="Amillis S."/>
            <person name="Uchima C.A."/>
            <person name="Anderluh G."/>
            <person name="Asadollahi M."/>
            <person name="Askin M."/>
            <person name="Barry K."/>
            <person name="Battaglia E."/>
            <person name="Bayram O."/>
            <person name="Benocci T."/>
            <person name="Braus-Stromeyer S.A."/>
            <person name="Caldana C."/>
            <person name="Canovas D."/>
            <person name="Cerqueira G.C."/>
            <person name="Chen F."/>
            <person name="Chen W."/>
            <person name="Choi C."/>
            <person name="Clum A."/>
            <person name="Dos Santos R.A."/>
            <person name="Damasio A.R."/>
            <person name="Diallinas G."/>
            <person name="Emri T."/>
            <person name="Fekete E."/>
            <person name="Flipphi M."/>
            <person name="Freyberg S."/>
            <person name="Gallo A."/>
            <person name="Gournas C."/>
            <person name="Habgood R."/>
            <person name="Hainaut M."/>
            <person name="Harispe M.L."/>
            <person name="Henrissat B."/>
            <person name="Hilden K.S."/>
            <person name="Hope R."/>
            <person name="Hossain A."/>
            <person name="Karabika E."/>
            <person name="Karaffa L."/>
            <person name="Karanyi Z."/>
            <person name="Krasevec N."/>
            <person name="Kuo A."/>
            <person name="Kusch H."/>
            <person name="LaButti K."/>
            <person name="Lagendijk E.L."/>
            <person name="Lapidus A."/>
            <person name="Levasseur A."/>
            <person name="Lindquist E."/>
            <person name="Lipzen A."/>
            <person name="Logrieco A.F."/>
            <person name="MacCabe A."/>
            <person name="Maekelae M.R."/>
            <person name="Malavazi I."/>
            <person name="Melin P."/>
            <person name="Meyer V."/>
            <person name="Mielnichuk N."/>
            <person name="Miskei M."/>
            <person name="Molnar A.P."/>
            <person name="Mule G."/>
            <person name="Ngan C.Y."/>
            <person name="Orejas M."/>
            <person name="Orosz E."/>
            <person name="Ouedraogo J.P."/>
            <person name="Overkamp K.M."/>
            <person name="Park H.-S."/>
            <person name="Perrone G."/>
            <person name="Piumi F."/>
            <person name="Punt P.J."/>
            <person name="Ram A.F."/>
            <person name="Ramon A."/>
            <person name="Rauscher S."/>
            <person name="Record E."/>
            <person name="Riano-Pachon D.M."/>
            <person name="Robert V."/>
            <person name="Roehrig J."/>
            <person name="Ruller R."/>
            <person name="Salamov A."/>
            <person name="Salih N.S."/>
            <person name="Samson R.A."/>
            <person name="Sandor E."/>
            <person name="Sanguinetti M."/>
            <person name="Schuetze T."/>
            <person name="Sepcic K."/>
            <person name="Shelest E."/>
            <person name="Sherlock G."/>
            <person name="Sophianopoulou V."/>
            <person name="Squina F.M."/>
            <person name="Sun H."/>
            <person name="Susca A."/>
            <person name="Todd R.B."/>
            <person name="Tsang A."/>
            <person name="Unkles S.E."/>
            <person name="van de Wiele N."/>
            <person name="van Rossen-Uffink D."/>
            <person name="Oliveira J.V."/>
            <person name="Vesth T.C."/>
            <person name="Visser J."/>
            <person name="Yu J.-H."/>
            <person name="Zhou M."/>
            <person name="Andersen M.R."/>
            <person name="Archer D.B."/>
            <person name="Baker S.E."/>
            <person name="Benoit I."/>
            <person name="Brakhage A.A."/>
            <person name="Braus G.H."/>
            <person name="Fischer R."/>
            <person name="Frisvad J.C."/>
            <person name="Goldman G.H."/>
            <person name="Houbraken J."/>
            <person name="Oakley B."/>
            <person name="Pocsi I."/>
            <person name="Scazzocchio C."/>
            <person name="Seiboth B."/>
            <person name="vanKuyk P.A."/>
            <person name="Wortman J."/>
            <person name="Dyer P.S."/>
            <person name="Grigoriev I.V."/>
        </authorList>
    </citation>
    <scope>NUCLEOTIDE SEQUENCE [LARGE SCALE GENOMIC DNA]</scope>
    <source>
        <strain evidence="11">CBS 583.65</strain>
    </source>
</reference>
<feature type="compositionally biased region" description="Acidic residues" evidence="8">
    <location>
        <begin position="34"/>
        <end position="47"/>
    </location>
</feature>
<dbReference type="STRING" id="1036611.A0A1L9PRI9"/>
<comment type="similarity">
    <text evidence="4">Belongs to the RTC4 family.</text>
</comment>
<feature type="compositionally biased region" description="Polar residues" evidence="8">
    <location>
        <begin position="201"/>
        <end position="210"/>
    </location>
</feature>
<feature type="compositionally biased region" description="Low complexity" evidence="8">
    <location>
        <begin position="133"/>
        <end position="144"/>
    </location>
</feature>
<dbReference type="GeneID" id="63728367"/>
<keyword evidence="6" id="KW-0963">Cytoplasm</keyword>
<dbReference type="PANTHER" id="PTHR41391:SF1">
    <property type="entry name" value="RESTRICTION OF TELOMERE CAPPING PROTEIN 4"/>
    <property type="match status" value="1"/>
</dbReference>
<accession>A0A1L9PRI9</accession>
<dbReference type="Proteomes" id="UP000184073">
    <property type="component" value="Unassembled WGS sequence"/>
</dbReference>
<protein>
    <recommendedName>
        <fullName evidence="5">Restriction of telomere capping protein 4</fullName>
    </recommendedName>
</protein>
<comment type="function">
    <text evidence="1">May be involved in a process influencing telomere capping.</text>
</comment>
<evidence type="ECO:0000256" key="4">
    <source>
        <dbReference type="ARBA" id="ARBA00009461"/>
    </source>
</evidence>
<dbReference type="RefSeq" id="XP_040669899.1">
    <property type="nucleotide sequence ID" value="XM_040812856.1"/>
</dbReference>
<name>A0A1L9PRI9_ASPVE</name>
<feature type="compositionally biased region" description="Basic and acidic residues" evidence="8">
    <location>
        <begin position="67"/>
        <end position="78"/>
    </location>
</feature>
<keyword evidence="7" id="KW-0539">Nucleus</keyword>
<feature type="region of interest" description="Disordered" evidence="8">
    <location>
        <begin position="1"/>
        <end position="220"/>
    </location>
</feature>
<feature type="domain" description="Restriction of telomere capping protein 4 C-terminal" evidence="9">
    <location>
        <begin position="300"/>
        <end position="422"/>
    </location>
</feature>
<proteinExistence type="inferred from homology"/>
<feature type="compositionally biased region" description="Acidic residues" evidence="8">
    <location>
        <begin position="162"/>
        <end position="172"/>
    </location>
</feature>
<dbReference type="OrthoDB" id="128308at2759"/>
<evidence type="ECO:0000256" key="1">
    <source>
        <dbReference type="ARBA" id="ARBA00002738"/>
    </source>
</evidence>
<evidence type="ECO:0000256" key="6">
    <source>
        <dbReference type="ARBA" id="ARBA00022490"/>
    </source>
</evidence>
<organism evidence="10 11">
    <name type="scientific">Aspergillus versicolor CBS 583.65</name>
    <dbReference type="NCBI Taxonomy" id="1036611"/>
    <lineage>
        <taxon>Eukaryota</taxon>
        <taxon>Fungi</taxon>
        <taxon>Dikarya</taxon>
        <taxon>Ascomycota</taxon>
        <taxon>Pezizomycotina</taxon>
        <taxon>Eurotiomycetes</taxon>
        <taxon>Eurotiomycetidae</taxon>
        <taxon>Eurotiales</taxon>
        <taxon>Aspergillaceae</taxon>
        <taxon>Aspergillus</taxon>
        <taxon>Aspergillus subgen. Nidulantes</taxon>
    </lineage>
</organism>
<dbReference type="InterPro" id="IPR028094">
    <property type="entry name" value="RTC4_C"/>
</dbReference>
<gene>
    <name evidence="10" type="ORF">ASPVEDRAFT_43602</name>
</gene>
<evidence type="ECO:0000256" key="8">
    <source>
        <dbReference type="SAM" id="MobiDB-lite"/>
    </source>
</evidence>
<dbReference type="SMART" id="SM01312">
    <property type="entry name" value="RTC4"/>
    <property type="match status" value="1"/>
</dbReference>
<dbReference type="VEuPathDB" id="FungiDB:ASPVEDRAFT_43602"/>
<evidence type="ECO:0000256" key="2">
    <source>
        <dbReference type="ARBA" id="ARBA00004123"/>
    </source>
</evidence>
<keyword evidence="11" id="KW-1185">Reference proteome</keyword>
<dbReference type="AlphaFoldDB" id="A0A1L9PRI9"/>
<evidence type="ECO:0000256" key="3">
    <source>
        <dbReference type="ARBA" id="ARBA00004496"/>
    </source>
</evidence>
<dbReference type="EMBL" id="KV878131">
    <property type="protein sequence ID" value="OJJ04137.1"/>
    <property type="molecule type" value="Genomic_DNA"/>
</dbReference>
<dbReference type="GO" id="GO:0005737">
    <property type="term" value="C:cytoplasm"/>
    <property type="evidence" value="ECO:0007669"/>
    <property type="project" value="UniProtKB-SubCell"/>
</dbReference>